<dbReference type="OrthoDB" id="2739946at2759"/>
<proteinExistence type="predicted"/>
<sequence length="183" mass="20424">MPSNTFDSPRNAKQLPDIKKLRAKAHKEQTTFAQALEHSNLRAWQVSVFTENKGFKPAKSRANLDVGKQGDAYITKGRKIHRGDVCLDDGSTDADFGDFDFGYTSVTRDRNPMSFADVTIKVAKPKGIRKEYDWVEKVTPVIAMDDELKSVFSEEDWEDIYAEQQALLKPYATAAASGSRTAG</sequence>
<keyword evidence="2" id="KW-1185">Reference proteome</keyword>
<evidence type="ECO:0000313" key="2">
    <source>
        <dbReference type="Proteomes" id="UP000298030"/>
    </source>
</evidence>
<protein>
    <submittedName>
        <fullName evidence="1">Uncharacterized protein</fullName>
    </submittedName>
</protein>
<accession>A0A4Y7TFL3</accession>
<organism evidence="1 2">
    <name type="scientific">Coprinellus micaceus</name>
    <name type="common">Glistening ink-cap mushroom</name>
    <name type="synonym">Coprinus micaceus</name>
    <dbReference type="NCBI Taxonomy" id="71717"/>
    <lineage>
        <taxon>Eukaryota</taxon>
        <taxon>Fungi</taxon>
        <taxon>Dikarya</taxon>
        <taxon>Basidiomycota</taxon>
        <taxon>Agaricomycotina</taxon>
        <taxon>Agaricomycetes</taxon>
        <taxon>Agaricomycetidae</taxon>
        <taxon>Agaricales</taxon>
        <taxon>Agaricineae</taxon>
        <taxon>Psathyrellaceae</taxon>
        <taxon>Coprinellus</taxon>
    </lineage>
</organism>
<reference evidence="1 2" key="1">
    <citation type="journal article" date="2019" name="Nat. Ecol. Evol.">
        <title>Megaphylogeny resolves global patterns of mushroom evolution.</title>
        <authorList>
            <person name="Varga T."/>
            <person name="Krizsan K."/>
            <person name="Foldi C."/>
            <person name="Dima B."/>
            <person name="Sanchez-Garcia M."/>
            <person name="Sanchez-Ramirez S."/>
            <person name="Szollosi G.J."/>
            <person name="Szarkandi J.G."/>
            <person name="Papp V."/>
            <person name="Albert L."/>
            <person name="Andreopoulos W."/>
            <person name="Angelini C."/>
            <person name="Antonin V."/>
            <person name="Barry K.W."/>
            <person name="Bougher N.L."/>
            <person name="Buchanan P."/>
            <person name="Buyck B."/>
            <person name="Bense V."/>
            <person name="Catcheside P."/>
            <person name="Chovatia M."/>
            <person name="Cooper J."/>
            <person name="Damon W."/>
            <person name="Desjardin D."/>
            <person name="Finy P."/>
            <person name="Geml J."/>
            <person name="Haridas S."/>
            <person name="Hughes K."/>
            <person name="Justo A."/>
            <person name="Karasinski D."/>
            <person name="Kautmanova I."/>
            <person name="Kiss B."/>
            <person name="Kocsube S."/>
            <person name="Kotiranta H."/>
            <person name="LaButti K.M."/>
            <person name="Lechner B.E."/>
            <person name="Liimatainen K."/>
            <person name="Lipzen A."/>
            <person name="Lukacs Z."/>
            <person name="Mihaltcheva S."/>
            <person name="Morgado L.N."/>
            <person name="Niskanen T."/>
            <person name="Noordeloos M.E."/>
            <person name="Ohm R.A."/>
            <person name="Ortiz-Santana B."/>
            <person name="Ovrebo C."/>
            <person name="Racz N."/>
            <person name="Riley R."/>
            <person name="Savchenko A."/>
            <person name="Shiryaev A."/>
            <person name="Soop K."/>
            <person name="Spirin V."/>
            <person name="Szebenyi C."/>
            <person name="Tomsovsky M."/>
            <person name="Tulloss R.E."/>
            <person name="Uehling J."/>
            <person name="Grigoriev I.V."/>
            <person name="Vagvolgyi C."/>
            <person name="Papp T."/>
            <person name="Martin F.M."/>
            <person name="Miettinen O."/>
            <person name="Hibbett D.S."/>
            <person name="Nagy L.G."/>
        </authorList>
    </citation>
    <scope>NUCLEOTIDE SEQUENCE [LARGE SCALE GENOMIC DNA]</scope>
    <source>
        <strain evidence="1 2">FP101781</strain>
    </source>
</reference>
<comment type="caution">
    <text evidence="1">The sequence shown here is derived from an EMBL/GenBank/DDBJ whole genome shotgun (WGS) entry which is preliminary data.</text>
</comment>
<evidence type="ECO:0000313" key="1">
    <source>
        <dbReference type="EMBL" id="TEB32956.1"/>
    </source>
</evidence>
<dbReference type="AlphaFoldDB" id="A0A4Y7TFL3"/>
<dbReference type="EMBL" id="QPFP01000014">
    <property type="protein sequence ID" value="TEB32956.1"/>
    <property type="molecule type" value="Genomic_DNA"/>
</dbReference>
<dbReference type="Proteomes" id="UP000298030">
    <property type="component" value="Unassembled WGS sequence"/>
</dbReference>
<gene>
    <name evidence="1" type="ORF">FA13DRAFT_1813259</name>
</gene>
<name>A0A4Y7TFL3_COPMI</name>